<keyword evidence="1" id="KW-0812">Transmembrane</keyword>
<dbReference type="SUPFAM" id="SSF103481">
    <property type="entry name" value="Multidrug resistance efflux transporter EmrE"/>
    <property type="match status" value="2"/>
</dbReference>
<keyword evidence="1" id="KW-0472">Membrane</keyword>
<feature type="domain" description="EamA" evidence="2">
    <location>
        <begin position="11"/>
        <end position="137"/>
    </location>
</feature>
<feature type="domain" description="EamA" evidence="2">
    <location>
        <begin position="149"/>
        <end position="280"/>
    </location>
</feature>
<feature type="transmembrane region" description="Helical" evidence="1">
    <location>
        <begin position="36"/>
        <end position="57"/>
    </location>
</feature>
<keyword evidence="1" id="KW-1133">Transmembrane helix</keyword>
<feature type="transmembrane region" description="Helical" evidence="1">
    <location>
        <begin position="149"/>
        <end position="168"/>
    </location>
</feature>
<dbReference type="InterPro" id="IPR037185">
    <property type="entry name" value="EmrE-like"/>
</dbReference>
<reference evidence="3 4" key="1">
    <citation type="submission" date="2019-02" db="EMBL/GenBank/DDBJ databases">
        <title>Genomic Encyclopedia of Type Strains, Phase IV (KMG-IV): sequencing the most valuable type-strain genomes for metagenomic binning, comparative biology and taxonomic classification.</title>
        <authorList>
            <person name="Goeker M."/>
        </authorList>
    </citation>
    <scope>NUCLEOTIDE SEQUENCE [LARGE SCALE GENOMIC DNA]</scope>
    <source>
        <strain evidence="3 4">DSM 105135</strain>
    </source>
</reference>
<feature type="transmembrane region" description="Helical" evidence="1">
    <location>
        <begin position="180"/>
        <end position="202"/>
    </location>
</feature>
<evidence type="ECO:0000313" key="3">
    <source>
        <dbReference type="EMBL" id="RZU47916.1"/>
    </source>
</evidence>
<dbReference type="OrthoDB" id="5295396at2"/>
<sequence length="286" mass="29648">MTHSVRRASAVLFCSSLLWGLSWWPMKRLAEHGLDGLAMVAVAYGSVGLAALVLLWVIRAQWRQQAGGLALIVLVGGLANFSFGLSLSAGEVIRVMALFYLLPVWGVLGGWLLLGERLTAARLASVALALSGAWLLLGGSKLLEAPPSWVDLVAILSGFAFAMNNLAFRAFDTLPVAGKIGAMFVGCGGFAVIGLLLGVQAFPVVSGGTLAGAVLFGFGGLLLATSLTQWAVTQLEAGRASIIMVMELVGAVLSAAVLAGDRLQGWEWVGAGLILMGAVVEGRCAD</sequence>
<accession>A0A4V2G6A3</accession>
<evidence type="ECO:0000259" key="2">
    <source>
        <dbReference type="Pfam" id="PF00892"/>
    </source>
</evidence>
<protein>
    <submittedName>
        <fullName evidence="3">EamA-like transporter family protein</fullName>
    </submittedName>
</protein>
<comment type="caution">
    <text evidence="3">The sequence shown here is derived from an EMBL/GenBank/DDBJ whole genome shotgun (WGS) entry which is preliminary data.</text>
</comment>
<dbReference type="Proteomes" id="UP000292423">
    <property type="component" value="Unassembled WGS sequence"/>
</dbReference>
<dbReference type="PANTHER" id="PTHR22911">
    <property type="entry name" value="ACYL-MALONYL CONDENSING ENZYME-RELATED"/>
    <property type="match status" value="1"/>
</dbReference>
<feature type="transmembrane region" description="Helical" evidence="1">
    <location>
        <begin position="208"/>
        <end position="228"/>
    </location>
</feature>
<evidence type="ECO:0000313" key="4">
    <source>
        <dbReference type="Proteomes" id="UP000292423"/>
    </source>
</evidence>
<gene>
    <name evidence="3" type="ORF">EV700_0884</name>
</gene>
<name>A0A4V2G6A3_9GAMM</name>
<feature type="transmembrane region" description="Helical" evidence="1">
    <location>
        <begin position="93"/>
        <end position="113"/>
    </location>
</feature>
<dbReference type="AlphaFoldDB" id="A0A4V2G6A3"/>
<proteinExistence type="predicted"/>
<dbReference type="EMBL" id="SHKX01000010">
    <property type="protein sequence ID" value="RZU47916.1"/>
    <property type="molecule type" value="Genomic_DNA"/>
</dbReference>
<dbReference type="RefSeq" id="WP_130411122.1">
    <property type="nucleotide sequence ID" value="NZ_SHKX01000010.1"/>
</dbReference>
<organism evidence="3 4">
    <name type="scientific">Fluviicoccus keumensis</name>
    <dbReference type="NCBI Taxonomy" id="1435465"/>
    <lineage>
        <taxon>Bacteria</taxon>
        <taxon>Pseudomonadati</taxon>
        <taxon>Pseudomonadota</taxon>
        <taxon>Gammaproteobacteria</taxon>
        <taxon>Moraxellales</taxon>
        <taxon>Moraxellaceae</taxon>
        <taxon>Fluviicoccus</taxon>
    </lineage>
</organism>
<dbReference type="Pfam" id="PF00892">
    <property type="entry name" value="EamA"/>
    <property type="match status" value="2"/>
</dbReference>
<dbReference type="GO" id="GO:0016020">
    <property type="term" value="C:membrane"/>
    <property type="evidence" value="ECO:0007669"/>
    <property type="project" value="InterPro"/>
</dbReference>
<evidence type="ECO:0000256" key="1">
    <source>
        <dbReference type="SAM" id="Phobius"/>
    </source>
</evidence>
<feature type="transmembrane region" description="Helical" evidence="1">
    <location>
        <begin position="69"/>
        <end position="87"/>
    </location>
</feature>
<feature type="transmembrane region" description="Helical" evidence="1">
    <location>
        <begin position="120"/>
        <end position="137"/>
    </location>
</feature>
<keyword evidence="4" id="KW-1185">Reference proteome</keyword>
<feature type="transmembrane region" description="Helical" evidence="1">
    <location>
        <begin position="240"/>
        <end position="259"/>
    </location>
</feature>
<dbReference type="InterPro" id="IPR000620">
    <property type="entry name" value="EamA_dom"/>
</dbReference>